<dbReference type="InterPro" id="IPR018197">
    <property type="entry name" value="Glycerate_kinase_RE-like"/>
</dbReference>
<protein>
    <submittedName>
        <fullName evidence="5">Glycerate kinase</fullName>
    </submittedName>
</protein>
<evidence type="ECO:0000256" key="4">
    <source>
        <dbReference type="PIRNR" id="PIRNR006078"/>
    </source>
</evidence>
<comment type="similarity">
    <text evidence="1 4">Belongs to the glycerate kinase type-1 family.</text>
</comment>
<dbReference type="PIRSF" id="PIRSF006078">
    <property type="entry name" value="GlxK"/>
    <property type="match status" value="1"/>
</dbReference>
<keyword evidence="6" id="KW-1185">Reference proteome</keyword>
<sequence length="400" mass="41369">MKIVVAPDSFKGSLTAQQAADAIEIGIRRVLPQANIVTVPMADGGEGTVQSLVDATGGYLVTAEVVNPLGKMCRAQYGFLGNTSLNDKSVHDDTTHEENSLGDCTAVIEMAQASGIQFVNELTMNPLTATTYGTGQLIKDALDRGATKIIVGLGGSATNDGGAGMAQALGVHLKDADGNELDFGGAELARLESIDCSQMDERLKYVEIILASDVTNPLTGSRGASAVFGPQKGASDDMIMQLDAALMHYAKIIREQCGRDVENIPGSGAAGGLGAGFLAFTRASIKPGVSVMIEATHLKEKAVGADLCITGEGGIDSQTQYGKTPLGVAQAVKDAAQQCTVIALAGKVGSGAEILYDMGIDAIFGIIPGVSTMSEAIEQASENVSRMAENVVRLVHSSEF</sequence>
<dbReference type="InterPro" id="IPR004381">
    <property type="entry name" value="Glycerate_kinase"/>
</dbReference>
<dbReference type="AlphaFoldDB" id="A0A4R0QUX1"/>
<accession>A0A4R0QUX1</accession>
<comment type="caution">
    <text evidence="5">The sequence shown here is derived from an EMBL/GenBank/DDBJ whole genome shotgun (WGS) entry which is preliminary data.</text>
</comment>
<dbReference type="PANTHER" id="PTHR21599:SF0">
    <property type="entry name" value="GLYCERATE KINASE"/>
    <property type="match status" value="1"/>
</dbReference>
<dbReference type="GO" id="GO:0031388">
    <property type="term" value="P:organic acid phosphorylation"/>
    <property type="evidence" value="ECO:0007669"/>
    <property type="project" value="UniProtKB-UniRule"/>
</dbReference>
<name>A0A4R0QUX1_9BIFI</name>
<reference evidence="5 6" key="1">
    <citation type="submission" date="2018-12" db="EMBL/GenBank/DDBJ databases">
        <title>Alloscrdovia theropitheci sp. nov: a novel taxon from the feces of the bleeding-herat monkey (Theropithecus geleda).</title>
        <authorList>
            <person name="Modesto M."/>
        </authorList>
    </citation>
    <scope>NUCLEOTIDE SEQUENCE [LARGE SCALE GENOMIC DNA]</scope>
    <source>
        <strain evidence="5 6">GLDI4/2</strain>
    </source>
</reference>
<dbReference type="InterPro" id="IPR036129">
    <property type="entry name" value="Glycerate_kinase_sf"/>
</dbReference>
<keyword evidence="2 4" id="KW-0808">Transferase</keyword>
<dbReference type="RefSeq" id="WP_131284788.1">
    <property type="nucleotide sequence ID" value="NZ_RXLP01000025.1"/>
</dbReference>
<keyword evidence="3 4" id="KW-0418">Kinase</keyword>
<dbReference type="SUPFAM" id="SSF110738">
    <property type="entry name" value="Glycerate kinase I"/>
    <property type="match status" value="1"/>
</dbReference>
<dbReference type="EMBL" id="RXLP01000025">
    <property type="protein sequence ID" value="TCD53877.1"/>
    <property type="molecule type" value="Genomic_DNA"/>
</dbReference>
<proteinExistence type="inferred from homology"/>
<dbReference type="Gene3D" id="3.40.50.10350">
    <property type="entry name" value="Glycerate kinase, domain 1"/>
    <property type="match status" value="1"/>
</dbReference>
<dbReference type="Pfam" id="PF02595">
    <property type="entry name" value="Gly_kinase"/>
    <property type="match status" value="1"/>
</dbReference>
<evidence type="ECO:0000256" key="3">
    <source>
        <dbReference type="ARBA" id="ARBA00022777"/>
    </source>
</evidence>
<dbReference type="OrthoDB" id="9774290at2"/>
<dbReference type="PANTHER" id="PTHR21599">
    <property type="entry name" value="GLYCERATE KINASE"/>
    <property type="match status" value="1"/>
</dbReference>
<dbReference type="GO" id="GO:0008887">
    <property type="term" value="F:glycerate kinase activity"/>
    <property type="evidence" value="ECO:0007669"/>
    <property type="project" value="UniProtKB-UniRule"/>
</dbReference>
<dbReference type="NCBIfam" id="TIGR00045">
    <property type="entry name" value="glycerate kinase"/>
    <property type="match status" value="1"/>
</dbReference>
<evidence type="ECO:0000256" key="1">
    <source>
        <dbReference type="ARBA" id="ARBA00006284"/>
    </source>
</evidence>
<evidence type="ECO:0000256" key="2">
    <source>
        <dbReference type="ARBA" id="ARBA00022679"/>
    </source>
</evidence>
<organism evidence="5 6">
    <name type="scientific">Alloscardovia theropitheci</name>
    <dbReference type="NCBI Taxonomy" id="2496842"/>
    <lineage>
        <taxon>Bacteria</taxon>
        <taxon>Bacillati</taxon>
        <taxon>Actinomycetota</taxon>
        <taxon>Actinomycetes</taxon>
        <taxon>Bifidobacteriales</taxon>
        <taxon>Bifidobacteriaceae</taxon>
        <taxon>Alloscardovia</taxon>
    </lineage>
</organism>
<evidence type="ECO:0000313" key="6">
    <source>
        <dbReference type="Proteomes" id="UP000291289"/>
    </source>
</evidence>
<gene>
    <name evidence="5" type="ORF">EJ419_06390</name>
</gene>
<dbReference type="Proteomes" id="UP000291289">
    <property type="component" value="Unassembled WGS sequence"/>
</dbReference>
<evidence type="ECO:0000313" key="5">
    <source>
        <dbReference type="EMBL" id="TCD53877.1"/>
    </source>
</evidence>
<dbReference type="Gene3D" id="3.90.1510.10">
    <property type="entry name" value="Glycerate kinase, domain 2"/>
    <property type="match status" value="1"/>
</dbReference>
<dbReference type="InterPro" id="IPR018193">
    <property type="entry name" value="Glyc_kinase_flavodox-like_fold"/>
</dbReference>